<evidence type="ECO:0000313" key="4">
    <source>
        <dbReference type="EMBL" id="MBC8541760.1"/>
    </source>
</evidence>
<dbReference type="EMBL" id="JACRSU010000005">
    <property type="protein sequence ID" value="MBC8541760.1"/>
    <property type="molecule type" value="Genomic_DNA"/>
</dbReference>
<evidence type="ECO:0000256" key="2">
    <source>
        <dbReference type="ARBA" id="ARBA00024764"/>
    </source>
</evidence>
<keyword evidence="5" id="KW-1185">Reference proteome</keyword>
<organism evidence="4 5">
    <name type="scientific">Congzhengia minquanensis</name>
    <dbReference type="NCBI Taxonomy" id="2763657"/>
    <lineage>
        <taxon>Bacteria</taxon>
        <taxon>Bacillati</taxon>
        <taxon>Bacillota</taxon>
        <taxon>Clostridia</taxon>
        <taxon>Eubacteriales</taxon>
        <taxon>Oscillospiraceae</taxon>
        <taxon>Congzhengia</taxon>
    </lineage>
</organism>
<dbReference type="InterPro" id="IPR007394">
    <property type="entry name" value="UPF0122"/>
</dbReference>
<dbReference type="PANTHER" id="PTHR40083:SF1">
    <property type="entry name" value="UPF0122 PROTEIN YLXM"/>
    <property type="match status" value="1"/>
</dbReference>
<dbReference type="InterPro" id="IPR036388">
    <property type="entry name" value="WH-like_DNA-bd_sf"/>
</dbReference>
<comment type="similarity">
    <text evidence="1 3">Belongs to the UPF0122 family.</text>
</comment>
<dbReference type="AlphaFoldDB" id="A0A926I022"/>
<dbReference type="InterPro" id="IPR054831">
    <property type="entry name" value="UPF0122_fam_protein"/>
</dbReference>
<protein>
    <recommendedName>
        <fullName evidence="3">UPF0122 protein H8698_12300</fullName>
    </recommendedName>
</protein>
<sequence length="122" mass="13941">MEKDLSIAVLLDFYGDLLTEKQARAIDLYYNEDLSLAEIAEPLGISRQGVRDSIKRGEKQLHDFEDSLGLAKRFKDVKGDIVVIQEMFHDLQTYIQIYIHSDKLLKAVNQIGEKLSSITDKL</sequence>
<dbReference type="PANTHER" id="PTHR40083">
    <property type="entry name" value="UPF0122 PROTEIN CBO2450/CLC_2298"/>
    <property type="match status" value="1"/>
</dbReference>
<name>A0A926I022_9FIRM</name>
<dbReference type="NCBIfam" id="NF045758">
    <property type="entry name" value="YlxM"/>
    <property type="match status" value="1"/>
</dbReference>
<dbReference type="Gene3D" id="1.10.10.10">
    <property type="entry name" value="Winged helix-like DNA-binding domain superfamily/Winged helix DNA-binding domain"/>
    <property type="match status" value="1"/>
</dbReference>
<dbReference type="GO" id="GO:0003677">
    <property type="term" value="F:DNA binding"/>
    <property type="evidence" value="ECO:0007669"/>
    <property type="project" value="UniProtKB-KW"/>
</dbReference>
<comment type="caution">
    <text evidence="4">The sequence shown here is derived from an EMBL/GenBank/DDBJ whole genome shotgun (WGS) entry which is preliminary data.</text>
</comment>
<dbReference type="SUPFAM" id="SSF88659">
    <property type="entry name" value="Sigma3 and sigma4 domains of RNA polymerase sigma factors"/>
    <property type="match status" value="1"/>
</dbReference>
<evidence type="ECO:0000256" key="1">
    <source>
        <dbReference type="ARBA" id="ARBA00008720"/>
    </source>
</evidence>
<evidence type="ECO:0000313" key="5">
    <source>
        <dbReference type="Proteomes" id="UP000611762"/>
    </source>
</evidence>
<keyword evidence="4" id="KW-0238">DNA-binding</keyword>
<dbReference type="InterPro" id="IPR013324">
    <property type="entry name" value="RNA_pol_sigma_r3/r4-like"/>
</dbReference>
<comment type="function">
    <text evidence="2 3">Might take part in the signal recognition particle (SRP) pathway. This is inferred from the conservation of its genetic proximity to ftsY/ffh. May be a regulatory protein.</text>
</comment>
<accession>A0A926I022</accession>
<dbReference type="RefSeq" id="WP_346726848.1">
    <property type="nucleotide sequence ID" value="NZ_JACRSU010000005.1"/>
</dbReference>
<proteinExistence type="inferred from homology"/>
<gene>
    <name evidence="4" type="ORF">H8698_12300</name>
</gene>
<reference evidence="4" key="1">
    <citation type="submission" date="2020-08" db="EMBL/GenBank/DDBJ databases">
        <title>Genome public.</title>
        <authorList>
            <person name="Liu C."/>
            <person name="Sun Q."/>
        </authorList>
    </citation>
    <scope>NUCLEOTIDE SEQUENCE</scope>
    <source>
        <strain evidence="4">H8</strain>
    </source>
</reference>
<dbReference type="Pfam" id="PF04297">
    <property type="entry name" value="UPF0122"/>
    <property type="match status" value="1"/>
</dbReference>
<dbReference type="Proteomes" id="UP000611762">
    <property type="component" value="Unassembled WGS sequence"/>
</dbReference>
<dbReference type="HAMAP" id="MF_00245">
    <property type="entry name" value="UPF0122"/>
    <property type="match status" value="1"/>
</dbReference>
<dbReference type="CDD" id="cd06171">
    <property type="entry name" value="Sigma70_r4"/>
    <property type="match status" value="1"/>
</dbReference>
<evidence type="ECO:0000256" key="3">
    <source>
        <dbReference type="HAMAP-Rule" id="MF_00245"/>
    </source>
</evidence>